<comment type="caution">
    <text evidence="2">The sequence shown here is derived from an EMBL/GenBank/DDBJ whole genome shotgun (WGS) entry which is preliminary data.</text>
</comment>
<sequence length="98" mass="11889">MAERKSPEYKEYVSKLIVEEGRNAKQLSYELELSYSTTLKWVKAYKEKKQRELNPDQHLDTPSELRKRIDEFEKRNRELEEENEILKKAMHVFAKSRK</sequence>
<dbReference type="Proteomes" id="UP001595817">
    <property type="component" value="Unassembled WGS sequence"/>
</dbReference>
<reference evidence="3" key="1">
    <citation type="journal article" date="2019" name="Int. J. Syst. Evol. Microbiol.">
        <title>The Global Catalogue of Microorganisms (GCM) 10K type strain sequencing project: providing services to taxonomists for standard genome sequencing and annotation.</title>
        <authorList>
            <consortium name="The Broad Institute Genomics Platform"/>
            <consortium name="The Broad Institute Genome Sequencing Center for Infectious Disease"/>
            <person name="Wu L."/>
            <person name="Ma J."/>
        </authorList>
    </citation>
    <scope>NUCLEOTIDE SEQUENCE [LARGE SCALE GENOMIC DNA]</scope>
    <source>
        <strain evidence="3">CCUG 59778</strain>
    </source>
</reference>
<dbReference type="EMBL" id="JBHSEC010000014">
    <property type="protein sequence ID" value="MFC4410508.1"/>
    <property type="molecule type" value="Genomic_DNA"/>
</dbReference>
<organism evidence="2 3">
    <name type="scientific">Chungangia koreensis</name>
    <dbReference type="NCBI Taxonomy" id="752657"/>
    <lineage>
        <taxon>Bacteria</taxon>
        <taxon>Bacillati</taxon>
        <taxon>Bacillota</taxon>
        <taxon>Bacilli</taxon>
        <taxon>Lactobacillales</taxon>
        <taxon>Chungangia</taxon>
    </lineage>
</organism>
<accession>A0ABV8X5F1</accession>
<protein>
    <submittedName>
        <fullName evidence="2">Transposase</fullName>
    </submittedName>
</protein>
<evidence type="ECO:0000313" key="3">
    <source>
        <dbReference type="Proteomes" id="UP001595817"/>
    </source>
</evidence>
<dbReference type="SUPFAM" id="SSF46689">
    <property type="entry name" value="Homeodomain-like"/>
    <property type="match status" value="1"/>
</dbReference>
<proteinExistence type="predicted"/>
<gene>
    <name evidence="2" type="ORF">ACFOZY_08735</name>
</gene>
<dbReference type="Pfam" id="PF01527">
    <property type="entry name" value="HTH_Tnp_1"/>
    <property type="match status" value="1"/>
</dbReference>
<evidence type="ECO:0000313" key="2">
    <source>
        <dbReference type="EMBL" id="MFC4410508.1"/>
    </source>
</evidence>
<dbReference type="InterPro" id="IPR002514">
    <property type="entry name" value="Transposase_8"/>
</dbReference>
<keyword evidence="3" id="KW-1185">Reference proteome</keyword>
<feature type="coiled-coil region" evidence="1">
    <location>
        <begin position="62"/>
        <end position="89"/>
    </location>
</feature>
<dbReference type="RefSeq" id="WP_378154419.1">
    <property type="nucleotide sequence ID" value="NZ_JBHSEC010000014.1"/>
</dbReference>
<evidence type="ECO:0000256" key="1">
    <source>
        <dbReference type="SAM" id="Coils"/>
    </source>
</evidence>
<dbReference type="InterPro" id="IPR009057">
    <property type="entry name" value="Homeodomain-like_sf"/>
</dbReference>
<name>A0ABV8X5F1_9LACT</name>
<keyword evidence="1" id="KW-0175">Coiled coil</keyword>